<dbReference type="InterPro" id="IPR043136">
    <property type="entry name" value="B30.2/SPRY_sf"/>
</dbReference>
<feature type="non-terminal residue" evidence="7">
    <location>
        <position position="738"/>
    </location>
</feature>
<protein>
    <recommendedName>
        <fullName evidence="6">SPRY domain-containing protein</fullName>
    </recommendedName>
</protein>
<accession>A0ABQ9E9J4</accession>
<evidence type="ECO:0000256" key="1">
    <source>
        <dbReference type="ARBA" id="ARBA00022723"/>
    </source>
</evidence>
<feature type="region of interest" description="Disordered" evidence="5">
    <location>
        <begin position="1"/>
        <end position="22"/>
    </location>
</feature>
<comment type="caution">
    <text evidence="7">The sequence shown here is derived from an EMBL/GenBank/DDBJ whole genome shotgun (WGS) entry which is preliminary data.</text>
</comment>
<feature type="domain" description="SPRY" evidence="6">
    <location>
        <begin position="106"/>
        <end position="208"/>
    </location>
</feature>
<dbReference type="Proteomes" id="UP001217089">
    <property type="component" value="Unassembled WGS sequence"/>
</dbReference>
<proteinExistence type="predicted"/>
<evidence type="ECO:0000256" key="4">
    <source>
        <dbReference type="SAM" id="Coils"/>
    </source>
</evidence>
<reference evidence="7 8" key="1">
    <citation type="submission" date="2022-12" db="EMBL/GenBank/DDBJ databases">
        <title>Chromosome-level genome of Tegillarca granosa.</title>
        <authorList>
            <person name="Kim J."/>
        </authorList>
    </citation>
    <scope>NUCLEOTIDE SEQUENCE [LARGE SCALE GENOMIC DNA]</scope>
    <source>
        <strain evidence="7">Teg-2019</strain>
        <tissue evidence="7">Adductor muscle</tissue>
    </source>
</reference>
<gene>
    <name evidence="7" type="ORF">KUTeg_021016</name>
</gene>
<keyword evidence="2" id="KW-0863">Zinc-finger</keyword>
<dbReference type="InterPro" id="IPR003877">
    <property type="entry name" value="SPRY_dom"/>
</dbReference>
<feature type="coiled-coil region" evidence="4">
    <location>
        <begin position="293"/>
        <end position="320"/>
    </location>
</feature>
<keyword evidence="8" id="KW-1185">Reference proteome</keyword>
<dbReference type="Pfam" id="PF25576">
    <property type="entry name" value="TPR_RNF123"/>
    <property type="match status" value="1"/>
</dbReference>
<dbReference type="SUPFAM" id="SSF49899">
    <property type="entry name" value="Concanavalin A-like lectins/glucanases"/>
    <property type="match status" value="1"/>
</dbReference>
<keyword evidence="3" id="KW-0862">Zinc</keyword>
<name>A0ABQ9E9J4_TEGGR</name>
<dbReference type="InterPro" id="IPR045129">
    <property type="entry name" value="RNF123/RKP/RSPRY1"/>
</dbReference>
<evidence type="ECO:0000313" key="7">
    <source>
        <dbReference type="EMBL" id="KAJ8302029.1"/>
    </source>
</evidence>
<sequence>MADKRKAFKDVQSARSSEKNPDTDAFTKCLGLSNLQNFLDTSLEDAIQCKSQTKEPTATELGKIGPNDVMFDVKSNVGTLVMEPDKLGGTSLSNFSTIRANCCVYKGKWVYELMLGSKGVMQLGWCTINCKFSVEEGVGDTPDSYAYDGSRLRKWNSWLTGDVISCALDCDNGTVTFYRNGKSMGQAFSTTEEADILPDRKGNPVPPSPLGRGAYIVEACLMKFLLELTDADISEVLNLMWSLMQEFEIKPCLENLIISILSSYRFSPVTTDFKFPKDDKPAELETPEEKSQKESYITACDQLRKKIEELEQIQVEMLKVLLLHNDVSIDIIHVNTCPLPVMLCFFHRMIQALRFYWDDFRKEDISRFVLSQDAFMPIHEFWAETRDYFEFQRCGGLLSHINRMLGGEVNKAQGLTVKQDGEVVSIDSTKQKVQNKDAYPEIEMPSGNSLMELLDGIIILYHTGAHKQLAKMSTLRDNLKEYSSSLQDAETKLNNCPPEELIRSRDVFKEKVVEQARQMAWVNAVIFSKPKQEDVAWVLKVTLKTIQKASHFRLLFQYTPEFYIETVINSYNALKNYFHPSVTFNSLQDVRDNIVQALACFICFPSSLKTLEELPMENKLSMIRSLIGPYENRSWAQTNWILVRIWKIQQKVARTELRILEGRQLKICATCFEIAVYLMRVLEMVISLVPELFLDFSRDSAELLLGRLTQLLCQVLNRITTKSGMFDNVVSMYIQGKC</sequence>
<dbReference type="InterPro" id="IPR057987">
    <property type="entry name" value="TPR_RNF123/RKP"/>
</dbReference>
<dbReference type="Pfam" id="PF00622">
    <property type="entry name" value="SPRY"/>
    <property type="match status" value="1"/>
</dbReference>
<dbReference type="Gene3D" id="2.60.120.920">
    <property type="match status" value="1"/>
</dbReference>
<keyword evidence="4" id="KW-0175">Coiled coil</keyword>
<evidence type="ECO:0000256" key="3">
    <source>
        <dbReference type="ARBA" id="ARBA00022833"/>
    </source>
</evidence>
<dbReference type="SMART" id="SM00449">
    <property type="entry name" value="SPRY"/>
    <property type="match status" value="1"/>
</dbReference>
<evidence type="ECO:0000256" key="2">
    <source>
        <dbReference type="ARBA" id="ARBA00022771"/>
    </source>
</evidence>
<dbReference type="InterPro" id="IPR013320">
    <property type="entry name" value="ConA-like_dom_sf"/>
</dbReference>
<evidence type="ECO:0000259" key="6">
    <source>
        <dbReference type="SMART" id="SM00449"/>
    </source>
</evidence>
<dbReference type="PANTHER" id="PTHR13363:SF5">
    <property type="entry name" value="E3 UBIQUITIN-PROTEIN LIGASE RNF123"/>
    <property type="match status" value="1"/>
</dbReference>
<evidence type="ECO:0000256" key="5">
    <source>
        <dbReference type="SAM" id="MobiDB-lite"/>
    </source>
</evidence>
<dbReference type="EMBL" id="JARBDR010000918">
    <property type="protein sequence ID" value="KAJ8302029.1"/>
    <property type="molecule type" value="Genomic_DNA"/>
</dbReference>
<keyword evidence="1" id="KW-0479">Metal-binding</keyword>
<dbReference type="PANTHER" id="PTHR13363">
    <property type="entry name" value="RING FINGER AND SRY DOMAIN-CONTAINING"/>
    <property type="match status" value="1"/>
</dbReference>
<organism evidence="7 8">
    <name type="scientific">Tegillarca granosa</name>
    <name type="common">Malaysian cockle</name>
    <name type="synonym">Anadara granosa</name>
    <dbReference type="NCBI Taxonomy" id="220873"/>
    <lineage>
        <taxon>Eukaryota</taxon>
        <taxon>Metazoa</taxon>
        <taxon>Spiralia</taxon>
        <taxon>Lophotrochozoa</taxon>
        <taxon>Mollusca</taxon>
        <taxon>Bivalvia</taxon>
        <taxon>Autobranchia</taxon>
        <taxon>Pteriomorphia</taxon>
        <taxon>Arcoida</taxon>
        <taxon>Arcoidea</taxon>
        <taxon>Arcidae</taxon>
        <taxon>Tegillarca</taxon>
    </lineage>
</organism>
<evidence type="ECO:0000313" key="8">
    <source>
        <dbReference type="Proteomes" id="UP001217089"/>
    </source>
</evidence>